<dbReference type="EMBL" id="CP002400">
    <property type="protein sequence ID" value="ADU27768.1"/>
    <property type="molecule type" value="Genomic_DNA"/>
</dbReference>
<gene>
    <name evidence="2" type="ordered locus">Ethha_2254</name>
</gene>
<keyword evidence="3" id="KW-1185">Reference proteome</keyword>
<feature type="transmembrane region" description="Helical" evidence="1">
    <location>
        <begin position="36"/>
        <end position="56"/>
    </location>
</feature>
<accession>E6U4G1</accession>
<evidence type="ECO:0000313" key="3">
    <source>
        <dbReference type="Proteomes" id="UP000001551"/>
    </source>
</evidence>
<organism evidence="2 3">
    <name type="scientific">Ethanoligenens harbinense (strain DSM 18485 / JCM 12961 / CGMCC 1.5033 / YUAN-3)</name>
    <dbReference type="NCBI Taxonomy" id="663278"/>
    <lineage>
        <taxon>Bacteria</taxon>
        <taxon>Bacillati</taxon>
        <taxon>Bacillota</taxon>
        <taxon>Clostridia</taxon>
        <taxon>Eubacteriales</taxon>
        <taxon>Oscillospiraceae</taxon>
        <taxon>Ethanoligenens</taxon>
    </lineage>
</organism>
<evidence type="ECO:0000256" key="1">
    <source>
        <dbReference type="SAM" id="Phobius"/>
    </source>
</evidence>
<dbReference type="STRING" id="663278.Ethha_2254"/>
<feature type="transmembrane region" description="Helical" evidence="1">
    <location>
        <begin position="94"/>
        <end position="116"/>
    </location>
</feature>
<keyword evidence="1" id="KW-0472">Membrane</keyword>
<dbReference type="AlphaFoldDB" id="E6U4G1"/>
<keyword evidence="1" id="KW-1133">Transmembrane helix</keyword>
<proteinExistence type="predicted"/>
<dbReference type="Proteomes" id="UP000001551">
    <property type="component" value="Chromosome"/>
</dbReference>
<sequence>MLFDVITGILSAFFLVFSLLYPFRRTFKRLGNISRARFHCIAGALLVLTVLLHINVKLLAPCFSPGFAALVALILVAVTGVLKRRNRKSKFFHYSHIVFAVLFILAVLLHIVQQIMNLLIM</sequence>
<name>E6U4G1_ETHHY</name>
<feature type="transmembrane region" description="Helical" evidence="1">
    <location>
        <begin position="62"/>
        <end position="82"/>
    </location>
</feature>
<evidence type="ECO:0000313" key="2">
    <source>
        <dbReference type="EMBL" id="ADU27768.1"/>
    </source>
</evidence>
<reference evidence="2 3" key="1">
    <citation type="submission" date="2010-12" db="EMBL/GenBank/DDBJ databases">
        <title>Complete sequence of Ethanoligenens harbinense YUAN-3.</title>
        <authorList>
            <person name="Lucas S."/>
            <person name="Copeland A."/>
            <person name="Lapidus A."/>
            <person name="Cheng J.-F."/>
            <person name="Bruce D."/>
            <person name="Goodwin L."/>
            <person name="Pitluck S."/>
            <person name="Chertkov O."/>
            <person name="Misra M."/>
            <person name="Detter J.C."/>
            <person name="Han C."/>
            <person name="Tapia R."/>
            <person name="Land M."/>
            <person name="Hauser L."/>
            <person name="Jeffries C."/>
            <person name="Kyrpides N."/>
            <person name="Ivanova N."/>
            <person name="Mikhailova N."/>
            <person name="Wang A."/>
            <person name="Mouttaki H."/>
            <person name="He Z."/>
            <person name="Zhou J."/>
            <person name="Hemme C.L."/>
            <person name="Woyke T."/>
        </authorList>
    </citation>
    <scope>NUCLEOTIDE SEQUENCE [LARGE SCALE GENOMIC DNA]</scope>
    <source>
        <strain evidence="3">DSM 18485 / JCM 12961 / CGMCC 1.5033 / YUAN-3</strain>
    </source>
</reference>
<feature type="transmembrane region" description="Helical" evidence="1">
    <location>
        <begin position="6"/>
        <end position="24"/>
    </location>
</feature>
<dbReference type="KEGG" id="eha:Ethha_2254"/>
<protein>
    <submittedName>
        <fullName evidence="2">Ferric reductase domain protein transmembrane component domain</fullName>
    </submittedName>
</protein>
<dbReference type="RefSeq" id="WP_013486116.1">
    <property type="nucleotide sequence ID" value="NC_014828.1"/>
</dbReference>
<dbReference type="HOGENOM" id="CLU_2034549_0_0_9"/>
<keyword evidence="1 2" id="KW-0812">Transmembrane</keyword>